<dbReference type="EMBL" id="HBGB01050249">
    <property type="protein sequence ID" value="CAD9074363.1"/>
    <property type="molecule type" value="Transcribed_RNA"/>
</dbReference>
<keyword evidence="1" id="KW-0732">Signal</keyword>
<protein>
    <recommendedName>
        <fullName evidence="3">Secreted protein</fullName>
    </recommendedName>
</protein>
<feature type="chain" id="PRO_5030571966" description="Secreted protein" evidence="1">
    <location>
        <begin position="23"/>
        <end position="134"/>
    </location>
</feature>
<proteinExistence type="predicted"/>
<accession>A0A7S1KHZ5</accession>
<evidence type="ECO:0000313" key="2">
    <source>
        <dbReference type="EMBL" id="CAD9074363.1"/>
    </source>
</evidence>
<name>A0A7S1KHZ5_9ALVE</name>
<feature type="signal peptide" evidence="1">
    <location>
        <begin position="1"/>
        <end position="22"/>
    </location>
</feature>
<evidence type="ECO:0008006" key="3">
    <source>
        <dbReference type="Google" id="ProtNLM"/>
    </source>
</evidence>
<dbReference type="AlphaFoldDB" id="A0A7S1KHZ5"/>
<organism evidence="2">
    <name type="scientific">Vitrella brassicaformis</name>
    <dbReference type="NCBI Taxonomy" id="1169539"/>
    <lineage>
        <taxon>Eukaryota</taxon>
        <taxon>Sar</taxon>
        <taxon>Alveolata</taxon>
        <taxon>Colpodellida</taxon>
        <taxon>Vitrellaceae</taxon>
        <taxon>Vitrella</taxon>
    </lineage>
</organism>
<reference evidence="2" key="1">
    <citation type="submission" date="2021-01" db="EMBL/GenBank/DDBJ databases">
        <authorList>
            <person name="Corre E."/>
            <person name="Pelletier E."/>
            <person name="Niang G."/>
            <person name="Scheremetjew M."/>
            <person name="Finn R."/>
            <person name="Kale V."/>
            <person name="Holt S."/>
            <person name="Cochrane G."/>
            <person name="Meng A."/>
            <person name="Brown T."/>
            <person name="Cohen L."/>
        </authorList>
    </citation>
    <scope>NUCLEOTIDE SEQUENCE</scope>
    <source>
        <strain evidence="2">CCMP3346</strain>
    </source>
</reference>
<gene>
    <name evidence="2" type="ORF">VBRA1451_LOCUS29451</name>
</gene>
<sequence length="134" mass="14573">MPCHPCDSLFCFLLLAFSAADGLFIERAEREREREYLPATTHHPCVCVFVHLYADGQGGGREGCMCGVGGPGSRMDGWMDGLRPSSGMMSRMPLVGDSRESGPFSHHTHSLSPHLCCATHCVGIASHRITSHFP</sequence>
<evidence type="ECO:0000256" key="1">
    <source>
        <dbReference type="SAM" id="SignalP"/>
    </source>
</evidence>